<keyword evidence="2" id="KW-1185">Reference proteome</keyword>
<comment type="caution">
    <text evidence="1">The sequence shown here is derived from an EMBL/GenBank/DDBJ whole genome shotgun (WGS) entry which is preliminary data.</text>
</comment>
<reference evidence="1 2" key="1">
    <citation type="journal article" date="2018" name="Biotechnol. Adv.">
        <title>Improved genomic resources and new bioinformatic workflow for the carcinogenic parasite Clonorchis sinensis: Biotechnological implications.</title>
        <authorList>
            <person name="Wang D."/>
            <person name="Korhonen P.K."/>
            <person name="Gasser R.B."/>
            <person name="Young N.D."/>
        </authorList>
    </citation>
    <scope>NUCLEOTIDE SEQUENCE [LARGE SCALE GENOMIC DNA]</scope>
    <source>
        <strain evidence="1">Cs-k2</strain>
    </source>
</reference>
<gene>
    <name evidence="1" type="ORF">CSKR_111876</name>
</gene>
<sequence>MRTFQLKVCTGQKQFLISTQLAALLSVVSATSTDAELTAQIIAASMNMNMLAAWGNHLAAFTLLSRGTNGFAHRPPRSTSIRGTVSRRTWFDRSLLAFLAWLWNKVLVSAACGIIVIRKPDYYVKVSDTCRVR</sequence>
<proteinExistence type="predicted"/>
<accession>A0A419PV31</accession>
<evidence type="ECO:0000313" key="1">
    <source>
        <dbReference type="EMBL" id="KAG5446854.1"/>
    </source>
</evidence>
<dbReference type="EMBL" id="NIRI02000042">
    <property type="protein sequence ID" value="KAG5446854.1"/>
    <property type="molecule type" value="Genomic_DNA"/>
</dbReference>
<evidence type="ECO:0000313" key="2">
    <source>
        <dbReference type="Proteomes" id="UP000286415"/>
    </source>
</evidence>
<organism evidence="1 2">
    <name type="scientific">Clonorchis sinensis</name>
    <name type="common">Chinese liver fluke</name>
    <dbReference type="NCBI Taxonomy" id="79923"/>
    <lineage>
        <taxon>Eukaryota</taxon>
        <taxon>Metazoa</taxon>
        <taxon>Spiralia</taxon>
        <taxon>Lophotrochozoa</taxon>
        <taxon>Platyhelminthes</taxon>
        <taxon>Trematoda</taxon>
        <taxon>Digenea</taxon>
        <taxon>Opisthorchiida</taxon>
        <taxon>Opisthorchiata</taxon>
        <taxon>Opisthorchiidae</taxon>
        <taxon>Clonorchis</taxon>
    </lineage>
</organism>
<dbReference type="Proteomes" id="UP000286415">
    <property type="component" value="Unassembled WGS sequence"/>
</dbReference>
<protein>
    <submittedName>
        <fullName evidence="1">Uncharacterized protein</fullName>
    </submittedName>
</protein>
<dbReference type="AlphaFoldDB" id="A0A419PV31"/>
<dbReference type="InParanoid" id="A0A419PV31"/>
<reference evidence="1 2" key="2">
    <citation type="journal article" date="2021" name="Genomics">
        <title>High-quality reference genome for Clonorchis sinensis.</title>
        <authorList>
            <person name="Young N.D."/>
            <person name="Stroehlein A.J."/>
            <person name="Kinkar L."/>
            <person name="Wang T."/>
            <person name="Sohn W.M."/>
            <person name="Chang B.C.H."/>
            <person name="Kaur P."/>
            <person name="Weisz D."/>
            <person name="Dudchenko O."/>
            <person name="Aiden E.L."/>
            <person name="Korhonen P.K."/>
            <person name="Gasser R.B."/>
        </authorList>
    </citation>
    <scope>NUCLEOTIDE SEQUENCE [LARGE SCALE GENOMIC DNA]</scope>
    <source>
        <strain evidence="1">Cs-k2</strain>
    </source>
</reference>
<name>A0A419PV31_CLOSI</name>